<accession>A0ABZ2K650</accession>
<reference evidence="10 11" key="1">
    <citation type="submission" date="2021-12" db="EMBL/GenBank/DDBJ databases">
        <title>Discovery of the Pendulisporaceae a myxobacterial family with distinct sporulation behavior and unique specialized metabolism.</title>
        <authorList>
            <person name="Garcia R."/>
            <person name="Popoff A."/>
            <person name="Bader C.D."/>
            <person name="Loehr J."/>
            <person name="Walesch S."/>
            <person name="Walt C."/>
            <person name="Boldt J."/>
            <person name="Bunk B."/>
            <person name="Haeckl F.J.F.P.J."/>
            <person name="Gunesch A.P."/>
            <person name="Birkelbach J."/>
            <person name="Nuebel U."/>
            <person name="Pietschmann T."/>
            <person name="Bach T."/>
            <person name="Mueller R."/>
        </authorList>
    </citation>
    <scope>NUCLEOTIDE SEQUENCE [LARGE SCALE GENOMIC DNA]</scope>
    <source>
        <strain evidence="10 11">MSr12523</strain>
    </source>
</reference>
<dbReference type="Pfam" id="PF00749">
    <property type="entry name" value="tRNA-synt_1c"/>
    <property type="match status" value="1"/>
</dbReference>
<dbReference type="InterPro" id="IPR001412">
    <property type="entry name" value="aa-tRNA-synth_I_CS"/>
</dbReference>
<keyword evidence="5 7" id="KW-0648">Protein biosynthesis</keyword>
<evidence type="ECO:0000256" key="7">
    <source>
        <dbReference type="HAMAP-Rule" id="MF_00022"/>
    </source>
</evidence>
<evidence type="ECO:0000256" key="4">
    <source>
        <dbReference type="ARBA" id="ARBA00022840"/>
    </source>
</evidence>
<comment type="similarity">
    <text evidence="1 7">Belongs to the class-I aminoacyl-tRNA synthetase family. Glutamate--tRNA ligase type 1 subfamily.</text>
</comment>
<dbReference type="SUPFAM" id="SSF52374">
    <property type="entry name" value="Nucleotidylyl transferase"/>
    <property type="match status" value="1"/>
</dbReference>
<evidence type="ECO:0000313" key="10">
    <source>
        <dbReference type="EMBL" id="WXA93040.1"/>
    </source>
</evidence>
<dbReference type="InterPro" id="IPR004527">
    <property type="entry name" value="Glu-tRNA-ligase_bac/mito"/>
</dbReference>
<dbReference type="InterPro" id="IPR045462">
    <property type="entry name" value="aa-tRNA-synth_I_cd-bd"/>
</dbReference>
<evidence type="ECO:0000256" key="1">
    <source>
        <dbReference type="ARBA" id="ARBA00007894"/>
    </source>
</evidence>
<evidence type="ECO:0000256" key="2">
    <source>
        <dbReference type="ARBA" id="ARBA00022598"/>
    </source>
</evidence>
<gene>
    <name evidence="7 10" type="primary">gltX</name>
    <name evidence="10" type="ORF">LZC95_42135</name>
</gene>
<sequence>MSTRVRFAPSPTGYLHIGGVRTALFNWLWARKTGGTFVLRIEDTDQERSTPESKQVIFDALKWLGIDWDEGPEVGGHFGPYEQMARLAVYKDHAEALIKSGKAFRCYCTKEELDAARAALKAKDPKAQFRYPGTCRTRTDEPDKPFVIRFKAPTEGSITYVDKVFGEVTTPNHTHQDFVLVRSDGVPLYNFGAVVDDMLMQMTLVARGRDHMINTPPQILLYQAFEAKVPDFAHLPMMLAPNGEKLSKRHGAVNVLQYRDDGYSPQAVLNYLVRFGWSMGDQEIFSVRPVAGASVPSLVESFAWESAGRADGKFDPKKFLAVQFEHMKSPELMPDDEYAARTLPFLEKRGFTGLDVERVKRAVFTVRPRATTFADAADRLDYFFRDEPVMDEKATRKFLVPAHAANLRGLADLLAPVDDWTEQNIGQTIVRWVEGRGLAMKDIGQPVRVALSGRGESPDLFQVLSVLGKDVSIARLRRASERAERAEAPAPKA</sequence>
<dbReference type="InterPro" id="IPR000924">
    <property type="entry name" value="Glu/Gln-tRNA-synth"/>
</dbReference>
<dbReference type="PANTHER" id="PTHR43311:SF2">
    <property type="entry name" value="GLUTAMATE--TRNA LIGASE, MITOCHONDRIAL-RELATED"/>
    <property type="match status" value="1"/>
</dbReference>
<comment type="caution">
    <text evidence="7">Lacks conserved residue(s) required for the propagation of feature annotation.</text>
</comment>
<dbReference type="Proteomes" id="UP001379533">
    <property type="component" value="Chromosome"/>
</dbReference>
<dbReference type="EMBL" id="CP089982">
    <property type="protein sequence ID" value="WXA93040.1"/>
    <property type="molecule type" value="Genomic_DNA"/>
</dbReference>
<dbReference type="InterPro" id="IPR020058">
    <property type="entry name" value="Glu/Gln-tRNA-synth_Ib_cat-dom"/>
</dbReference>
<dbReference type="Gene3D" id="1.10.10.350">
    <property type="match status" value="1"/>
</dbReference>
<evidence type="ECO:0000256" key="5">
    <source>
        <dbReference type="ARBA" id="ARBA00022917"/>
    </source>
</evidence>
<keyword evidence="4 7" id="KW-0067">ATP-binding</keyword>
<feature type="short sequence motif" description="'KMSKS' region" evidence="7">
    <location>
        <begin position="245"/>
        <end position="249"/>
    </location>
</feature>
<feature type="binding site" evidence="7">
    <location>
        <position position="248"/>
    </location>
    <ligand>
        <name>ATP</name>
        <dbReference type="ChEBI" id="CHEBI:30616"/>
    </ligand>
</feature>
<keyword evidence="2 7" id="KW-0436">Ligase</keyword>
<keyword evidence="11" id="KW-1185">Reference proteome</keyword>
<dbReference type="EC" id="6.1.1.17" evidence="7"/>
<dbReference type="InterPro" id="IPR049940">
    <property type="entry name" value="GluQ/Sye"/>
</dbReference>
<comment type="function">
    <text evidence="7">Catalyzes the attachment of glutamate to tRNA(Glu) in a two-step reaction: glutamate is first activated by ATP to form Glu-AMP and then transferred to the acceptor end of tRNA(Glu).</text>
</comment>
<dbReference type="InterPro" id="IPR008925">
    <property type="entry name" value="aa_tRNA-synth_I_cd-bd_sf"/>
</dbReference>
<feature type="short sequence motif" description="'HIGH' region" evidence="7">
    <location>
        <begin position="9"/>
        <end position="19"/>
    </location>
</feature>
<comment type="subcellular location">
    <subcellularLocation>
        <location evidence="7">Cytoplasm</location>
    </subcellularLocation>
</comment>
<dbReference type="Pfam" id="PF19269">
    <property type="entry name" value="Anticodon_2"/>
    <property type="match status" value="1"/>
</dbReference>
<keyword evidence="6 7" id="KW-0030">Aminoacyl-tRNA synthetase</keyword>
<evidence type="ECO:0000313" key="11">
    <source>
        <dbReference type="Proteomes" id="UP001379533"/>
    </source>
</evidence>
<feature type="domain" description="Aminoacyl-tRNA synthetase class I anticodon-binding" evidence="9">
    <location>
        <begin position="339"/>
        <end position="479"/>
    </location>
</feature>
<dbReference type="InterPro" id="IPR033910">
    <property type="entry name" value="GluRS_core"/>
</dbReference>
<dbReference type="CDD" id="cd00808">
    <property type="entry name" value="GluRS_core"/>
    <property type="match status" value="1"/>
</dbReference>
<dbReference type="PRINTS" id="PR00987">
    <property type="entry name" value="TRNASYNTHGLU"/>
</dbReference>
<evidence type="ECO:0000256" key="3">
    <source>
        <dbReference type="ARBA" id="ARBA00022741"/>
    </source>
</evidence>
<keyword evidence="7" id="KW-0963">Cytoplasm</keyword>
<evidence type="ECO:0000259" key="8">
    <source>
        <dbReference type="Pfam" id="PF00749"/>
    </source>
</evidence>
<dbReference type="InterPro" id="IPR020751">
    <property type="entry name" value="aa-tRNA-synth_I_codon-bd_sub2"/>
</dbReference>
<dbReference type="InterPro" id="IPR014729">
    <property type="entry name" value="Rossmann-like_a/b/a_fold"/>
</dbReference>
<organism evidence="10 11">
    <name type="scientific">Pendulispora brunnea</name>
    <dbReference type="NCBI Taxonomy" id="2905690"/>
    <lineage>
        <taxon>Bacteria</taxon>
        <taxon>Pseudomonadati</taxon>
        <taxon>Myxococcota</taxon>
        <taxon>Myxococcia</taxon>
        <taxon>Myxococcales</taxon>
        <taxon>Sorangiineae</taxon>
        <taxon>Pendulisporaceae</taxon>
        <taxon>Pendulispora</taxon>
    </lineage>
</organism>
<comment type="subunit">
    <text evidence="7">Monomer.</text>
</comment>
<comment type="catalytic activity">
    <reaction evidence="7">
        <text>tRNA(Glu) + L-glutamate + ATP = L-glutamyl-tRNA(Glu) + AMP + diphosphate</text>
        <dbReference type="Rhea" id="RHEA:23540"/>
        <dbReference type="Rhea" id="RHEA-COMP:9663"/>
        <dbReference type="Rhea" id="RHEA-COMP:9680"/>
        <dbReference type="ChEBI" id="CHEBI:29985"/>
        <dbReference type="ChEBI" id="CHEBI:30616"/>
        <dbReference type="ChEBI" id="CHEBI:33019"/>
        <dbReference type="ChEBI" id="CHEBI:78442"/>
        <dbReference type="ChEBI" id="CHEBI:78520"/>
        <dbReference type="ChEBI" id="CHEBI:456215"/>
        <dbReference type="EC" id="6.1.1.17"/>
    </reaction>
</comment>
<proteinExistence type="inferred from homology"/>
<dbReference type="PROSITE" id="PS00178">
    <property type="entry name" value="AA_TRNA_LIGASE_I"/>
    <property type="match status" value="1"/>
</dbReference>
<dbReference type="PANTHER" id="PTHR43311">
    <property type="entry name" value="GLUTAMATE--TRNA LIGASE"/>
    <property type="match status" value="1"/>
</dbReference>
<dbReference type="NCBIfam" id="TIGR00464">
    <property type="entry name" value="gltX_bact"/>
    <property type="match status" value="1"/>
</dbReference>
<dbReference type="Gene3D" id="3.40.50.620">
    <property type="entry name" value="HUPs"/>
    <property type="match status" value="1"/>
</dbReference>
<evidence type="ECO:0000259" key="9">
    <source>
        <dbReference type="Pfam" id="PF19269"/>
    </source>
</evidence>
<dbReference type="HAMAP" id="MF_00022">
    <property type="entry name" value="Glu_tRNA_synth_type1"/>
    <property type="match status" value="1"/>
</dbReference>
<keyword evidence="3 7" id="KW-0547">Nucleotide-binding</keyword>
<evidence type="ECO:0000256" key="6">
    <source>
        <dbReference type="ARBA" id="ARBA00023146"/>
    </source>
</evidence>
<dbReference type="SUPFAM" id="SSF48163">
    <property type="entry name" value="An anticodon-binding domain of class I aminoacyl-tRNA synthetases"/>
    <property type="match status" value="1"/>
</dbReference>
<protein>
    <recommendedName>
        <fullName evidence="7">Glutamate--tRNA ligase</fullName>
        <ecNumber evidence="7">6.1.1.17</ecNumber>
    </recommendedName>
    <alternativeName>
        <fullName evidence="7">Glutamyl-tRNA synthetase</fullName>
        <shortName evidence="7">GluRS</shortName>
    </alternativeName>
</protein>
<feature type="domain" description="Glutamyl/glutaminyl-tRNA synthetase class Ib catalytic" evidence="8">
    <location>
        <begin position="4"/>
        <end position="288"/>
    </location>
</feature>
<dbReference type="RefSeq" id="WP_394843639.1">
    <property type="nucleotide sequence ID" value="NZ_CP089982.1"/>
</dbReference>
<dbReference type="GO" id="GO:0004818">
    <property type="term" value="F:glutamate-tRNA ligase activity"/>
    <property type="evidence" value="ECO:0007669"/>
    <property type="project" value="UniProtKB-EC"/>
</dbReference>
<name>A0ABZ2K650_9BACT</name>